<evidence type="ECO:0000256" key="1">
    <source>
        <dbReference type="SAM" id="MobiDB-lite"/>
    </source>
</evidence>
<comment type="caution">
    <text evidence="2">The sequence shown here is derived from an EMBL/GenBank/DDBJ whole genome shotgun (WGS) entry which is preliminary data.</text>
</comment>
<gene>
    <name evidence="2" type="ORF">B6442_24110</name>
</gene>
<name>A0A629HH70_SALSE</name>
<accession>A0A629HH70</accession>
<reference evidence="2" key="1">
    <citation type="submission" date="2018-07" db="EMBL/GenBank/DDBJ databases">
        <authorList>
            <consortium name="GenomeTrakr network: Whole genome sequencing for foodborne pathogen traceback"/>
        </authorList>
    </citation>
    <scope>NUCLEOTIDE SEQUENCE</scope>
    <source>
        <strain evidence="2">ADRDL-1057</strain>
    </source>
</reference>
<proteinExistence type="predicted"/>
<dbReference type="EMBL" id="AAMCCN010000019">
    <property type="protein sequence ID" value="EDF8499097.1"/>
    <property type="molecule type" value="Genomic_DNA"/>
</dbReference>
<sequence length="69" mass="7534">MVTKPHLTVLSCRLSVKIPPLVQASGPRFNSRHPVGLNDCRQVATDGGRPPSIKKATSVNPYSEPRLTR</sequence>
<organism evidence="2">
    <name type="scientific">Salmonella senftenberg</name>
    <dbReference type="NCBI Taxonomy" id="28150"/>
    <lineage>
        <taxon>Bacteria</taxon>
        <taxon>Pseudomonadati</taxon>
        <taxon>Pseudomonadota</taxon>
        <taxon>Gammaproteobacteria</taxon>
        <taxon>Enterobacterales</taxon>
        <taxon>Enterobacteriaceae</taxon>
        <taxon>Salmonella</taxon>
    </lineage>
</organism>
<dbReference type="AlphaFoldDB" id="A0A629HH70"/>
<protein>
    <submittedName>
        <fullName evidence="2">Uncharacterized protein</fullName>
    </submittedName>
</protein>
<feature type="region of interest" description="Disordered" evidence="1">
    <location>
        <begin position="29"/>
        <end position="69"/>
    </location>
</feature>
<evidence type="ECO:0000313" key="2">
    <source>
        <dbReference type="EMBL" id="EDF8499097.1"/>
    </source>
</evidence>